<dbReference type="Pfam" id="PF00583">
    <property type="entry name" value="Acetyltransf_1"/>
    <property type="match status" value="1"/>
</dbReference>
<dbReference type="InterPro" id="IPR016181">
    <property type="entry name" value="Acyl_CoA_acyltransferase"/>
</dbReference>
<dbReference type="RefSeq" id="WP_157899699.1">
    <property type="nucleotide sequence ID" value="NZ_CP015136.1"/>
</dbReference>
<dbReference type="Gene3D" id="3.40.630.30">
    <property type="match status" value="1"/>
</dbReference>
<dbReference type="EMBL" id="CP015136">
    <property type="protein sequence ID" value="AMY11956.1"/>
    <property type="molecule type" value="Genomic_DNA"/>
</dbReference>
<dbReference type="Proteomes" id="UP000076079">
    <property type="component" value="Chromosome"/>
</dbReference>
<keyword evidence="3" id="KW-1185">Reference proteome</keyword>
<proteinExistence type="predicted"/>
<name>A0A143PUF2_LUTPR</name>
<dbReference type="KEGG" id="abac:LuPra_05226"/>
<dbReference type="AlphaFoldDB" id="A0A143PUF2"/>
<sequence>MPRLTDKDEIRTILRRDPAWSLYALGDLAPPMFQKTEWFTPDLTLVVRDYGTAILFAMGPGSVREALESLSGSVHLQVQRAALDEVARHATVSSQRLMWRMTWTGGRLAAPDPLTSRLGVGDVPALQALYADGASSGESPDFFFPSMVADGVFHGVREGTALVAAAGTHLLAREEGIAALGNVYTRRDRRGLGLGRLATSAVLGELAGVETIGLNVRADNDAALHLYEALGFARHCQFYEALALP</sequence>
<dbReference type="OrthoDB" id="147758at2"/>
<evidence type="ECO:0000313" key="2">
    <source>
        <dbReference type="EMBL" id="AMY11956.1"/>
    </source>
</evidence>
<gene>
    <name evidence="2" type="ORF">LuPra_05226</name>
</gene>
<organism evidence="2 3">
    <name type="scientific">Luteitalea pratensis</name>
    <dbReference type="NCBI Taxonomy" id="1855912"/>
    <lineage>
        <taxon>Bacteria</taxon>
        <taxon>Pseudomonadati</taxon>
        <taxon>Acidobacteriota</taxon>
        <taxon>Vicinamibacteria</taxon>
        <taxon>Vicinamibacterales</taxon>
        <taxon>Vicinamibacteraceae</taxon>
        <taxon>Luteitalea</taxon>
    </lineage>
</organism>
<evidence type="ECO:0000313" key="3">
    <source>
        <dbReference type="Proteomes" id="UP000076079"/>
    </source>
</evidence>
<dbReference type="GO" id="GO:0016747">
    <property type="term" value="F:acyltransferase activity, transferring groups other than amino-acyl groups"/>
    <property type="evidence" value="ECO:0007669"/>
    <property type="project" value="InterPro"/>
</dbReference>
<feature type="domain" description="N-acetyltransferase" evidence="1">
    <location>
        <begin position="113"/>
        <end position="245"/>
    </location>
</feature>
<protein>
    <submittedName>
        <fullName evidence="2">Mycothiol synthase</fullName>
    </submittedName>
</protein>
<evidence type="ECO:0000259" key="1">
    <source>
        <dbReference type="PROSITE" id="PS51186"/>
    </source>
</evidence>
<dbReference type="InterPro" id="IPR000182">
    <property type="entry name" value="GNAT_dom"/>
</dbReference>
<dbReference type="SUPFAM" id="SSF55729">
    <property type="entry name" value="Acyl-CoA N-acyltransferases (Nat)"/>
    <property type="match status" value="1"/>
</dbReference>
<accession>A0A143PUF2</accession>
<reference evidence="2 3" key="1">
    <citation type="journal article" date="2016" name="Genome Announc.">
        <title>First Complete Genome Sequence of a Subdivision 6 Acidobacterium Strain.</title>
        <authorList>
            <person name="Huang S."/>
            <person name="Vieira S."/>
            <person name="Bunk B."/>
            <person name="Riedel T."/>
            <person name="Sproer C."/>
            <person name="Overmann J."/>
        </authorList>
    </citation>
    <scope>NUCLEOTIDE SEQUENCE [LARGE SCALE GENOMIC DNA]</scope>
    <source>
        <strain evidence="3">DSM 100886 HEG_-6_39</strain>
    </source>
</reference>
<dbReference type="STRING" id="1855912.LuPra_05226"/>
<dbReference type="PROSITE" id="PS51186">
    <property type="entry name" value="GNAT"/>
    <property type="match status" value="1"/>
</dbReference>
<reference evidence="3" key="2">
    <citation type="submission" date="2016-04" db="EMBL/GenBank/DDBJ databases">
        <title>First Complete Genome Sequence of a Subdivision 6 Acidobacterium.</title>
        <authorList>
            <person name="Huang S."/>
            <person name="Vieira S."/>
            <person name="Bunk B."/>
            <person name="Riedel T."/>
            <person name="Sproeer C."/>
            <person name="Overmann J."/>
        </authorList>
    </citation>
    <scope>NUCLEOTIDE SEQUENCE [LARGE SCALE GENOMIC DNA]</scope>
    <source>
        <strain evidence="3">DSM 100886 HEG_-6_39</strain>
    </source>
</reference>